<protein>
    <submittedName>
        <fullName evidence="10 11">Asparagine-rich zinc finger protein AZF1-like</fullName>
    </submittedName>
</protein>
<dbReference type="RefSeq" id="XP_030762878.1">
    <property type="nucleotide sequence ID" value="XM_030907018.1"/>
</dbReference>
<dbReference type="Pfam" id="PF00096">
    <property type="entry name" value="zf-C2H2"/>
    <property type="match status" value="2"/>
</dbReference>
<keyword evidence="3" id="KW-0677">Repeat</keyword>
<dbReference type="Pfam" id="PF23561">
    <property type="entry name" value="zf-C2H2_15"/>
    <property type="match status" value="1"/>
</dbReference>
<dbReference type="PANTHER" id="PTHR45718:SF7">
    <property type="entry name" value="C2H2-TYPE DOMAIN-CONTAINING PROTEIN"/>
    <property type="match status" value="1"/>
</dbReference>
<dbReference type="GO" id="GO:0005634">
    <property type="term" value="C:nucleus"/>
    <property type="evidence" value="ECO:0007669"/>
    <property type="project" value="UniProtKB-SubCell"/>
</dbReference>
<dbReference type="FunFam" id="3.30.160.60:FF:000359">
    <property type="entry name" value="GLIS family zinc finger 2"/>
    <property type="match status" value="1"/>
</dbReference>
<dbReference type="InterPro" id="IPR056436">
    <property type="entry name" value="Znf-C2H2_ZIC1-5/GLI1-3-like"/>
</dbReference>
<evidence type="ECO:0000256" key="4">
    <source>
        <dbReference type="ARBA" id="ARBA00022771"/>
    </source>
</evidence>
<dbReference type="GO" id="GO:0000978">
    <property type="term" value="F:RNA polymerase II cis-regulatory region sequence-specific DNA binding"/>
    <property type="evidence" value="ECO:0007669"/>
    <property type="project" value="TreeGrafter"/>
</dbReference>
<evidence type="ECO:0000256" key="6">
    <source>
        <dbReference type="ARBA" id="ARBA00023242"/>
    </source>
</evidence>
<evidence type="ECO:0000259" key="8">
    <source>
        <dbReference type="PROSITE" id="PS50157"/>
    </source>
</evidence>
<dbReference type="PANTHER" id="PTHR45718">
    <property type="entry name" value="TRANSCRIPTIONAL ACTIVATOR CUBITUS INTERRUPTUS"/>
    <property type="match status" value="1"/>
</dbReference>
<organism evidence="9 11">
    <name type="scientific">Sitophilus oryzae</name>
    <name type="common">Rice weevil</name>
    <name type="synonym">Curculio oryzae</name>
    <dbReference type="NCBI Taxonomy" id="7048"/>
    <lineage>
        <taxon>Eukaryota</taxon>
        <taxon>Metazoa</taxon>
        <taxon>Ecdysozoa</taxon>
        <taxon>Arthropoda</taxon>
        <taxon>Hexapoda</taxon>
        <taxon>Insecta</taxon>
        <taxon>Pterygota</taxon>
        <taxon>Neoptera</taxon>
        <taxon>Endopterygota</taxon>
        <taxon>Coleoptera</taxon>
        <taxon>Polyphaga</taxon>
        <taxon>Cucujiformia</taxon>
        <taxon>Curculionidae</taxon>
        <taxon>Dryophthorinae</taxon>
        <taxon>Sitophilus</taxon>
    </lineage>
</organism>
<dbReference type="InterPro" id="IPR043359">
    <property type="entry name" value="GLI-like"/>
</dbReference>
<dbReference type="InterPro" id="IPR013087">
    <property type="entry name" value="Znf_C2H2_type"/>
</dbReference>
<evidence type="ECO:0000313" key="11">
    <source>
        <dbReference type="RefSeq" id="XP_030762878.1"/>
    </source>
</evidence>
<dbReference type="InterPro" id="IPR036236">
    <property type="entry name" value="Znf_C2H2_sf"/>
</dbReference>
<evidence type="ECO:0000256" key="2">
    <source>
        <dbReference type="ARBA" id="ARBA00022723"/>
    </source>
</evidence>
<evidence type="ECO:0000313" key="10">
    <source>
        <dbReference type="RefSeq" id="XP_030762877.1"/>
    </source>
</evidence>
<keyword evidence="2" id="KW-0479">Metal-binding</keyword>
<feature type="domain" description="C2H2-type" evidence="8">
    <location>
        <begin position="430"/>
        <end position="459"/>
    </location>
</feature>
<dbReference type="Proteomes" id="UP000504635">
    <property type="component" value="Unplaced"/>
</dbReference>
<dbReference type="SUPFAM" id="SSF57667">
    <property type="entry name" value="beta-beta-alpha zinc fingers"/>
    <property type="match status" value="3"/>
</dbReference>
<evidence type="ECO:0000256" key="7">
    <source>
        <dbReference type="PROSITE-ProRule" id="PRU00042"/>
    </source>
</evidence>
<dbReference type="PROSITE" id="PS00028">
    <property type="entry name" value="ZINC_FINGER_C2H2_1"/>
    <property type="match status" value="4"/>
</dbReference>
<proteinExistence type="predicted"/>
<keyword evidence="4 7" id="KW-0863">Zinc-finger</keyword>
<feature type="domain" description="C2H2-type" evidence="8">
    <location>
        <begin position="460"/>
        <end position="489"/>
    </location>
</feature>
<feature type="domain" description="C2H2-type" evidence="8">
    <location>
        <begin position="372"/>
        <end position="399"/>
    </location>
</feature>
<dbReference type="Gene3D" id="3.30.160.60">
    <property type="entry name" value="Classic Zinc Finger"/>
    <property type="match status" value="5"/>
</dbReference>
<dbReference type="OrthoDB" id="3214149at2759"/>
<dbReference type="GeneID" id="115887558"/>
<dbReference type="KEGG" id="soy:115887558"/>
<comment type="subcellular location">
    <subcellularLocation>
        <location evidence="1">Nucleus</location>
    </subcellularLocation>
</comment>
<evidence type="ECO:0000256" key="1">
    <source>
        <dbReference type="ARBA" id="ARBA00004123"/>
    </source>
</evidence>
<feature type="domain" description="C2H2-type" evidence="8">
    <location>
        <begin position="400"/>
        <end position="429"/>
    </location>
</feature>
<dbReference type="PROSITE" id="PS50157">
    <property type="entry name" value="ZINC_FINGER_C2H2_2"/>
    <property type="match status" value="4"/>
</dbReference>
<dbReference type="FunFam" id="3.30.160.60:FF:000048">
    <property type="entry name" value="GLI family zinc finger 3"/>
    <property type="match status" value="1"/>
</dbReference>
<keyword evidence="9" id="KW-1185">Reference proteome</keyword>
<evidence type="ECO:0000313" key="9">
    <source>
        <dbReference type="Proteomes" id="UP000504635"/>
    </source>
</evidence>
<dbReference type="FunFam" id="3.30.160.60:FF:000031">
    <property type="entry name" value="GLI family zinc finger 3"/>
    <property type="match status" value="1"/>
</dbReference>
<dbReference type="SMART" id="SM00355">
    <property type="entry name" value="ZnF_C2H2"/>
    <property type="match status" value="5"/>
</dbReference>
<keyword evidence="6" id="KW-0539">Nucleus</keyword>
<gene>
    <name evidence="10 11" type="primary">LOC115887558</name>
</gene>
<sequence>MLFKSPNDTSYESTDLLYNPLTNYTQNELMEKFNLAFYEAQSVSKGDMIDTINNFTQNETIDHKSNLLTNEDDEECCDDYLIDYLISEDSTASPTNCDINFDFNDFVHEFENVRESFSESTTTTEFDTETYTTENSTEINEYCPKSSQFSNFFVPPPISSKFCYENNAESSPKALNGFDDIDLCEGLSNASIDIADWSEIRDLDEGEQHFANPLPPVGTITKNNFDFNCYVRSIPVGDMGYLKQDLNNKSEYGHLIGSSVSKNTEFIQDGDQREQKFSQSEQNQMILTQTDALLNDDPLLSSSNTFYVGQNNILQVDYGYEEKEIFEEVPSSLQCKWEKCYQFYDSQSTLVTHIEKCHVEIKRGDEFTCFWEHCPRQTKPFNARYKLLIHMRVHSGEKPNKCPFKGCNKAFSRLENLKIHQRSHTGERPYLCQFNGCTKCFSNSSDRAKHQRTHFDTKPYACQVTGCLKKYTDPSSLRKHVKNHSLEEQMQIKRKSPEGCINTNNNFVKKFLDPSRQKAIKIKPQLAYSTVVDHNYSTHSLSPNVKQDLKNKIEKNKMRRILF</sequence>
<dbReference type="AlphaFoldDB" id="A0A6J2YFX8"/>
<evidence type="ECO:0000256" key="3">
    <source>
        <dbReference type="ARBA" id="ARBA00022737"/>
    </source>
</evidence>
<dbReference type="GO" id="GO:0000981">
    <property type="term" value="F:DNA-binding transcription factor activity, RNA polymerase II-specific"/>
    <property type="evidence" value="ECO:0007669"/>
    <property type="project" value="TreeGrafter"/>
</dbReference>
<dbReference type="RefSeq" id="XP_030762877.1">
    <property type="nucleotide sequence ID" value="XM_030907017.1"/>
</dbReference>
<reference evidence="10 11" key="1">
    <citation type="submission" date="2025-04" db="UniProtKB">
        <authorList>
            <consortium name="RefSeq"/>
        </authorList>
    </citation>
    <scope>IDENTIFICATION</scope>
    <source>
        <tissue evidence="10 11">Gonads</tissue>
    </source>
</reference>
<keyword evidence="5" id="KW-0862">Zinc</keyword>
<dbReference type="GO" id="GO:0140297">
    <property type="term" value="F:DNA-binding transcription factor binding"/>
    <property type="evidence" value="ECO:0007669"/>
    <property type="project" value="UniProtKB-ARBA"/>
</dbReference>
<accession>A0A6J2YFX8</accession>
<evidence type="ECO:0000256" key="5">
    <source>
        <dbReference type="ARBA" id="ARBA00022833"/>
    </source>
</evidence>
<name>A0A6J2YFX8_SITOR</name>
<dbReference type="GO" id="GO:0008270">
    <property type="term" value="F:zinc ion binding"/>
    <property type="evidence" value="ECO:0007669"/>
    <property type="project" value="UniProtKB-KW"/>
</dbReference>